<protein>
    <submittedName>
        <fullName evidence="1">Uncharacterized protein</fullName>
    </submittedName>
</protein>
<dbReference type="Proteomes" id="UP000821845">
    <property type="component" value="Chromosome 10"/>
</dbReference>
<gene>
    <name evidence="1" type="ORF">HPB50_003924</name>
</gene>
<reference evidence="1" key="1">
    <citation type="submission" date="2020-05" db="EMBL/GenBank/DDBJ databases">
        <title>Large-scale comparative analyses of tick genomes elucidate their genetic diversity and vector capacities.</title>
        <authorList>
            <person name="Jia N."/>
            <person name="Wang J."/>
            <person name="Shi W."/>
            <person name="Du L."/>
            <person name="Sun Y."/>
            <person name="Zhan W."/>
            <person name="Jiang J."/>
            <person name="Wang Q."/>
            <person name="Zhang B."/>
            <person name="Ji P."/>
            <person name="Sakyi L.B."/>
            <person name="Cui X."/>
            <person name="Yuan T."/>
            <person name="Jiang B."/>
            <person name="Yang W."/>
            <person name="Lam T.T.-Y."/>
            <person name="Chang Q."/>
            <person name="Ding S."/>
            <person name="Wang X."/>
            <person name="Zhu J."/>
            <person name="Ruan X."/>
            <person name="Zhao L."/>
            <person name="Wei J."/>
            <person name="Que T."/>
            <person name="Du C."/>
            <person name="Cheng J."/>
            <person name="Dai P."/>
            <person name="Han X."/>
            <person name="Huang E."/>
            <person name="Gao Y."/>
            <person name="Liu J."/>
            <person name="Shao H."/>
            <person name="Ye R."/>
            <person name="Li L."/>
            <person name="Wei W."/>
            <person name="Wang X."/>
            <person name="Wang C."/>
            <person name="Yang T."/>
            <person name="Huo Q."/>
            <person name="Li W."/>
            <person name="Guo W."/>
            <person name="Chen H."/>
            <person name="Zhou L."/>
            <person name="Ni X."/>
            <person name="Tian J."/>
            <person name="Zhou Y."/>
            <person name="Sheng Y."/>
            <person name="Liu T."/>
            <person name="Pan Y."/>
            <person name="Xia L."/>
            <person name="Li J."/>
            <person name="Zhao F."/>
            <person name="Cao W."/>
        </authorList>
    </citation>
    <scope>NUCLEOTIDE SEQUENCE</scope>
    <source>
        <strain evidence="1">Hyas-2018</strain>
    </source>
</reference>
<accession>A0ACB7T5W4</accession>
<keyword evidence="2" id="KW-1185">Reference proteome</keyword>
<proteinExistence type="predicted"/>
<dbReference type="EMBL" id="CM023490">
    <property type="protein sequence ID" value="KAH6942338.1"/>
    <property type="molecule type" value="Genomic_DNA"/>
</dbReference>
<organism evidence="1 2">
    <name type="scientific">Hyalomma asiaticum</name>
    <name type="common">Tick</name>
    <dbReference type="NCBI Taxonomy" id="266040"/>
    <lineage>
        <taxon>Eukaryota</taxon>
        <taxon>Metazoa</taxon>
        <taxon>Ecdysozoa</taxon>
        <taxon>Arthropoda</taxon>
        <taxon>Chelicerata</taxon>
        <taxon>Arachnida</taxon>
        <taxon>Acari</taxon>
        <taxon>Parasitiformes</taxon>
        <taxon>Ixodida</taxon>
        <taxon>Ixodoidea</taxon>
        <taxon>Ixodidae</taxon>
        <taxon>Hyalomminae</taxon>
        <taxon>Hyalomma</taxon>
    </lineage>
</organism>
<evidence type="ECO:0000313" key="2">
    <source>
        <dbReference type="Proteomes" id="UP000821845"/>
    </source>
</evidence>
<evidence type="ECO:0000313" key="1">
    <source>
        <dbReference type="EMBL" id="KAH6942338.1"/>
    </source>
</evidence>
<sequence length="1091" mass="119381">MSSGNRHQSKDPSRTELSTTTFTQKAAETQVALPDLTNSSHLPDASVMTSHESESNRSRKKSHHGSHLHGKGIAKPKAHPSSLHSTTDLRPQEHRTVYQKEKSSECQQTAGQPELSNASEKQQAANGRSIPLEDAESLHADQNVKSQQLSTQPHADTKSLSHDAKSSSSLALPELKVVQPAHGAVSLDKATKNSVPPKHCACRIRNVPEDPGRPTNVNHPGSSVHHHKPTKRQLGPTMSADHGVPHRVHSVDRDWTLADVSRKRSQGVDSNDSPQNEAAQPATTEQRVCTGQAEIYGEPTCSTSNGSVSRRSWYGHTDPTLSSFDPSAGGPWTKRQASAVDKTARDAIKPVLSSTPPARSHRSVVVETPGLALKSGDKSHVSAPLVAVVSLAATVVVGALLLIATQHIRGNRVSDSAVCDTRDCTEHARLILERLNRSANPCDDFHAYVCGTVDGDAPPTSADSLLKKTLAGRQARELVLELGDPAAVLSSQHASKAAYKAISALDACERRRSGQSATRFVEFMKARSLPWPAPPSTPPTLSDVLDILLDLIINWRVALWFDVKVSNAPDGRFMLEIGEPSPLALYRMEQLSGLDNRSYAEIVRSVASFLTEGNVTVDDAAVRHLQSDETTIREAILSDQDADEHDILRPAFSVFQNGPLAHSAFGDQWIALVNKHLSAGGTLVTRSTWVLVAQEERFRTLMGLLRGQPPTRLLDVVGWTLAFTYTWILEPPMDIIGGNRNAGPEADLATIVLCFLAVHESYGIVQAAPIFSDVFSAKERHRVEAVLDGVTRTAVDLLSSSVRISIDTKRRATVKLTTHMNLDIWPPVPFERLQILDLLYAQYPAESRTFFDAWMNSRKELRENYSNRYYGSLMLARCGRGRDTGGESCVAALFLESSIKCEVPLSASRYRWRHTRIQYLYSLNVLRLGLAAVFPPSYLRHGSQLTTYAGLGFQLARQLVRAIDERGRTLDYAGNSAAWWQQEANSSECQMSEAATPSDRRAVAELFALDVALAAMEESARSDKSPLRLKGLEELNEGQTFYVSYCSHFCSGDEPRARSLCNLAMNGSDFDRAFGCDVAALAVSGRRCLFV</sequence>
<name>A0ACB7T5W4_HYAAI</name>
<comment type="caution">
    <text evidence="1">The sequence shown here is derived from an EMBL/GenBank/DDBJ whole genome shotgun (WGS) entry which is preliminary data.</text>
</comment>